<accession>A0A210QJP6</accession>
<dbReference type="Proteomes" id="UP000242188">
    <property type="component" value="Unassembled WGS sequence"/>
</dbReference>
<protein>
    <submittedName>
        <fullName evidence="2">Uncharacterized protein</fullName>
    </submittedName>
</protein>
<comment type="caution">
    <text evidence="2">The sequence shown here is derived from an EMBL/GenBank/DDBJ whole genome shotgun (WGS) entry which is preliminary data.</text>
</comment>
<organism evidence="2 3">
    <name type="scientific">Mizuhopecten yessoensis</name>
    <name type="common">Japanese scallop</name>
    <name type="synonym">Patinopecten yessoensis</name>
    <dbReference type="NCBI Taxonomy" id="6573"/>
    <lineage>
        <taxon>Eukaryota</taxon>
        <taxon>Metazoa</taxon>
        <taxon>Spiralia</taxon>
        <taxon>Lophotrochozoa</taxon>
        <taxon>Mollusca</taxon>
        <taxon>Bivalvia</taxon>
        <taxon>Autobranchia</taxon>
        <taxon>Pteriomorphia</taxon>
        <taxon>Pectinida</taxon>
        <taxon>Pectinoidea</taxon>
        <taxon>Pectinidae</taxon>
        <taxon>Mizuhopecten</taxon>
    </lineage>
</organism>
<dbReference type="AlphaFoldDB" id="A0A210QJP6"/>
<evidence type="ECO:0000256" key="1">
    <source>
        <dbReference type="SAM" id="Phobius"/>
    </source>
</evidence>
<feature type="transmembrane region" description="Helical" evidence="1">
    <location>
        <begin position="82"/>
        <end position="100"/>
    </location>
</feature>
<keyword evidence="1" id="KW-0812">Transmembrane</keyword>
<evidence type="ECO:0000313" key="3">
    <source>
        <dbReference type="Proteomes" id="UP000242188"/>
    </source>
</evidence>
<name>A0A210QJP6_MIZYE</name>
<proteinExistence type="predicted"/>
<reference evidence="2 3" key="1">
    <citation type="journal article" date="2017" name="Nat. Ecol. Evol.">
        <title>Scallop genome provides insights into evolution of bilaterian karyotype and development.</title>
        <authorList>
            <person name="Wang S."/>
            <person name="Zhang J."/>
            <person name="Jiao W."/>
            <person name="Li J."/>
            <person name="Xun X."/>
            <person name="Sun Y."/>
            <person name="Guo X."/>
            <person name="Huan P."/>
            <person name="Dong B."/>
            <person name="Zhang L."/>
            <person name="Hu X."/>
            <person name="Sun X."/>
            <person name="Wang J."/>
            <person name="Zhao C."/>
            <person name="Wang Y."/>
            <person name="Wang D."/>
            <person name="Huang X."/>
            <person name="Wang R."/>
            <person name="Lv J."/>
            <person name="Li Y."/>
            <person name="Zhang Z."/>
            <person name="Liu B."/>
            <person name="Lu W."/>
            <person name="Hui Y."/>
            <person name="Liang J."/>
            <person name="Zhou Z."/>
            <person name="Hou R."/>
            <person name="Li X."/>
            <person name="Liu Y."/>
            <person name="Li H."/>
            <person name="Ning X."/>
            <person name="Lin Y."/>
            <person name="Zhao L."/>
            <person name="Xing Q."/>
            <person name="Dou J."/>
            <person name="Li Y."/>
            <person name="Mao J."/>
            <person name="Guo H."/>
            <person name="Dou H."/>
            <person name="Li T."/>
            <person name="Mu C."/>
            <person name="Jiang W."/>
            <person name="Fu Q."/>
            <person name="Fu X."/>
            <person name="Miao Y."/>
            <person name="Liu J."/>
            <person name="Yu Q."/>
            <person name="Li R."/>
            <person name="Liao H."/>
            <person name="Li X."/>
            <person name="Kong Y."/>
            <person name="Jiang Z."/>
            <person name="Chourrout D."/>
            <person name="Li R."/>
            <person name="Bao Z."/>
        </authorList>
    </citation>
    <scope>NUCLEOTIDE SEQUENCE [LARGE SCALE GENOMIC DNA]</scope>
    <source>
        <strain evidence="2 3">PY_sf001</strain>
    </source>
</reference>
<gene>
    <name evidence="2" type="ORF">KP79_PYT12451</name>
</gene>
<dbReference type="EMBL" id="NEDP02003345">
    <property type="protein sequence ID" value="OWF48939.1"/>
    <property type="molecule type" value="Genomic_DNA"/>
</dbReference>
<evidence type="ECO:0000313" key="2">
    <source>
        <dbReference type="EMBL" id="OWF48939.1"/>
    </source>
</evidence>
<sequence length="218" mass="25053">MNDACATTLPQTAQTLTQLLRAEQQIMLDEAIICQGLTTRTRPCVEPEPGYAKRLFYYFNAGEIEKVCPTVADLTSRIGNEVFCNLLCVLLTLLLGYALLIGKVVKEKWSAAVSMFQEWRARASICRHCGTAPCQVKRRSLWKPSGTRKKDKANLAKRSNAMMLFYYGLELSVVLTKELPWNDLYSERKLVQHFEEEHIVLFPVCIQRQINYWYPVPR</sequence>
<keyword evidence="3" id="KW-1185">Reference proteome</keyword>
<keyword evidence="1" id="KW-1133">Transmembrane helix</keyword>
<keyword evidence="1" id="KW-0472">Membrane</keyword>